<dbReference type="GO" id="GO:0016020">
    <property type="term" value="C:membrane"/>
    <property type="evidence" value="ECO:0007669"/>
    <property type="project" value="TreeGrafter"/>
</dbReference>
<evidence type="ECO:0000259" key="3">
    <source>
        <dbReference type="Pfam" id="PF00501"/>
    </source>
</evidence>
<dbReference type="InterPro" id="IPR020845">
    <property type="entry name" value="AMP-binding_CS"/>
</dbReference>
<evidence type="ECO:0000313" key="5">
    <source>
        <dbReference type="Proteomes" id="UP001165427"/>
    </source>
</evidence>
<name>A0AA41R1W3_9BACT</name>
<accession>A0AA41R1W3</accession>
<protein>
    <submittedName>
        <fullName evidence="4">Long-chain fatty acid--CoA ligase</fullName>
    </submittedName>
</protein>
<feature type="domain" description="AMP-dependent synthetase/ligase" evidence="3">
    <location>
        <begin position="37"/>
        <end position="424"/>
    </location>
</feature>
<evidence type="ECO:0000313" key="4">
    <source>
        <dbReference type="EMBL" id="MCJ8499295.1"/>
    </source>
</evidence>
<dbReference type="InterPro" id="IPR042099">
    <property type="entry name" value="ANL_N_sf"/>
</dbReference>
<reference evidence="4" key="1">
    <citation type="submission" date="2022-04" db="EMBL/GenBank/DDBJ databases">
        <title>Desulfatitalea alkaliphila sp. nov., a novel anaerobic sulfate-reducing bacterium isolated from terrestrial mud volcano, Taman Peninsula, Russia.</title>
        <authorList>
            <person name="Khomyakova M.A."/>
            <person name="Merkel A.Y."/>
            <person name="Slobodkin A.I."/>
        </authorList>
    </citation>
    <scope>NUCLEOTIDE SEQUENCE</scope>
    <source>
        <strain evidence="4">M08but</strain>
    </source>
</reference>
<gene>
    <name evidence="4" type="ORF">MRX98_01800</name>
</gene>
<keyword evidence="4" id="KW-0436">Ligase</keyword>
<dbReference type="PANTHER" id="PTHR43272">
    <property type="entry name" value="LONG-CHAIN-FATTY-ACID--COA LIGASE"/>
    <property type="match status" value="1"/>
</dbReference>
<dbReference type="Proteomes" id="UP001165427">
    <property type="component" value="Unassembled WGS sequence"/>
</dbReference>
<evidence type="ECO:0000256" key="1">
    <source>
        <dbReference type="ARBA" id="ARBA00022741"/>
    </source>
</evidence>
<dbReference type="Gene3D" id="3.40.50.12780">
    <property type="entry name" value="N-terminal domain of ligase-like"/>
    <property type="match status" value="1"/>
</dbReference>
<dbReference type="GO" id="GO:0004467">
    <property type="term" value="F:long-chain fatty acid-CoA ligase activity"/>
    <property type="evidence" value="ECO:0007669"/>
    <property type="project" value="TreeGrafter"/>
</dbReference>
<evidence type="ECO:0000256" key="2">
    <source>
        <dbReference type="ARBA" id="ARBA00022840"/>
    </source>
</evidence>
<keyword evidence="1" id="KW-0547">Nucleotide-binding</keyword>
<comment type="caution">
    <text evidence="4">The sequence shown here is derived from an EMBL/GenBank/DDBJ whole genome shotgun (WGS) entry which is preliminary data.</text>
</comment>
<dbReference type="PANTHER" id="PTHR43272:SF33">
    <property type="entry name" value="AMP-BINDING DOMAIN-CONTAINING PROTEIN-RELATED"/>
    <property type="match status" value="1"/>
</dbReference>
<dbReference type="InterPro" id="IPR000873">
    <property type="entry name" value="AMP-dep_synth/lig_dom"/>
</dbReference>
<dbReference type="GO" id="GO:0005524">
    <property type="term" value="F:ATP binding"/>
    <property type="evidence" value="ECO:0007669"/>
    <property type="project" value="UniProtKB-KW"/>
</dbReference>
<dbReference type="PROSITE" id="PS00455">
    <property type="entry name" value="AMP_BINDING"/>
    <property type="match status" value="1"/>
</dbReference>
<keyword evidence="5" id="KW-1185">Reference proteome</keyword>
<dbReference type="CDD" id="cd05907">
    <property type="entry name" value="VL_LC_FACS_like"/>
    <property type="match status" value="1"/>
</dbReference>
<dbReference type="Pfam" id="PF00501">
    <property type="entry name" value="AMP-binding"/>
    <property type="match status" value="1"/>
</dbReference>
<dbReference type="SUPFAM" id="SSF56801">
    <property type="entry name" value="Acetyl-CoA synthetase-like"/>
    <property type="match status" value="1"/>
</dbReference>
<proteinExistence type="predicted"/>
<sequence>MWTYEKPDNLVEWWLESEKKFGANVLFRVGNSAGALDTMTYGEIGTRIKNARGGLAKLGIEKNDAVGIISANRPEWVVLAFATYGRNARYIPMYEKELVQTWKYIIKDSRIKFLLVSTPEVYEKVKHFKDEIATLENIYIIESEGPESLAALEQLGMQNPAEPLIPHHDDIAVLIYTSGTTGAPKGVLLSHGNLTYCSRGGYKIYPELNETQVGISMLPWAHSYALSGELNNWIQFGGSLGFMRDVTTLAEDLQRVRPTYMISVPRVFNKIYDGIRSKMNDAGGAKKALFDAACRNAKKKRELAAQGRSSLITNIKTAILDKLVFSKIRAAFGGRLTGALTASAVMNREIGEFFFDIGIPIYDCYGLTETSPAVTMNCSAAWRLGSVGKVLEGQRVVIDKSVVEGDPIDGEIVVYGPNVMQGYHNMPQETQKVIMPDGGFRTGDRGRFDEDGFLWITGRIKEQYKLQNGKYVFPAVIEEEMKLMPHVTNAMVYGDGKAYNVSLVYPDYEVAARWAAANGVSARPADLVANEAFTAMMARDITAHLKKTFGGYEVPKKFIFLENDFSVENNMLTQTLKLKRGVVIENYQAAINQLYGQPEGA</sequence>
<organism evidence="4 5">
    <name type="scientific">Desulfatitalea alkaliphila</name>
    <dbReference type="NCBI Taxonomy" id="2929485"/>
    <lineage>
        <taxon>Bacteria</taxon>
        <taxon>Pseudomonadati</taxon>
        <taxon>Thermodesulfobacteriota</taxon>
        <taxon>Desulfobacteria</taxon>
        <taxon>Desulfobacterales</taxon>
        <taxon>Desulfosarcinaceae</taxon>
        <taxon>Desulfatitalea</taxon>
    </lineage>
</organism>
<dbReference type="AlphaFoldDB" id="A0AA41R1W3"/>
<dbReference type="EMBL" id="JALJRB010000001">
    <property type="protein sequence ID" value="MCJ8499295.1"/>
    <property type="molecule type" value="Genomic_DNA"/>
</dbReference>
<keyword evidence="2" id="KW-0067">ATP-binding</keyword>